<sequence length="72" mass="8232">MPEKASASPEHNLCNEFMANPCIALCGLLALQRKLGINQKIEKTKYLDHGRINPWLRERAVIELTKSDRRLS</sequence>
<reference evidence="2" key="1">
    <citation type="journal article" date="2019" name="Int. J. Syst. Evol. Microbiol.">
        <title>The Global Catalogue of Microorganisms (GCM) 10K type strain sequencing project: providing services to taxonomists for standard genome sequencing and annotation.</title>
        <authorList>
            <consortium name="The Broad Institute Genomics Platform"/>
            <consortium name="The Broad Institute Genome Sequencing Center for Infectious Disease"/>
            <person name="Wu L."/>
            <person name="Ma J."/>
        </authorList>
    </citation>
    <scope>NUCLEOTIDE SEQUENCE [LARGE SCALE GENOMIC DNA]</scope>
    <source>
        <strain evidence="2">JCM 13501</strain>
    </source>
</reference>
<comment type="caution">
    <text evidence="1">The sequence shown here is derived from an EMBL/GenBank/DDBJ whole genome shotgun (WGS) entry which is preliminary data.</text>
</comment>
<dbReference type="EMBL" id="BMNW01000003">
    <property type="protein sequence ID" value="GGM03425.1"/>
    <property type="molecule type" value="Genomic_DNA"/>
</dbReference>
<evidence type="ECO:0000313" key="1">
    <source>
        <dbReference type="EMBL" id="GGM03425.1"/>
    </source>
</evidence>
<evidence type="ECO:0000313" key="2">
    <source>
        <dbReference type="Proteomes" id="UP000616499"/>
    </source>
</evidence>
<dbReference type="Proteomes" id="UP000616499">
    <property type="component" value="Unassembled WGS sequence"/>
</dbReference>
<organism evidence="1 2">
    <name type="scientific">Pseudomonas asuensis</name>
    <dbReference type="NCBI Taxonomy" id="1825787"/>
    <lineage>
        <taxon>Bacteria</taxon>
        <taxon>Pseudomonadati</taxon>
        <taxon>Pseudomonadota</taxon>
        <taxon>Gammaproteobacteria</taxon>
        <taxon>Pseudomonadales</taxon>
        <taxon>Pseudomonadaceae</taxon>
        <taxon>Pseudomonas</taxon>
    </lineage>
</organism>
<gene>
    <name evidence="1" type="ORF">GCM10009425_13410</name>
</gene>
<name>A0ABQ2GN50_9PSED</name>
<protein>
    <submittedName>
        <fullName evidence="1">Uncharacterized protein</fullName>
    </submittedName>
</protein>
<proteinExistence type="predicted"/>
<accession>A0ABQ2GN50</accession>
<keyword evidence="2" id="KW-1185">Reference proteome</keyword>